<name>A0A7C2ZP67_9CREN</name>
<keyword evidence="1" id="KW-0819">tRNA processing</keyword>
<dbReference type="AlphaFoldDB" id="A0A7C2ZP67"/>
<feature type="domain" description="DUF5591" evidence="2">
    <location>
        <begin position="50"/>
        <end position="198"/>
    </location>
</feature>
<dbReference type="InterPro" id="IPR040777">
    <property type="entry name" value="DUF5591"/>
</dbReference>
<dbReference type="Gene3D" id="3.40.50.10630">
    <property type="entry name" value="Uracil-DNA glycosylase-like"/>
    <property type="match status" value="1"/>
</dbReference>
<dbReference type="EMBL" id="DSGT01000014">
    <property type="protein sequence ID" value="HEW53539.1"/>
    <property type="molecule type" value="Genomic_DNA"/>
</dbReference>
<protein>
    <recommendedName>
        <fullName evidence="2">DUF5591 domain-containing protein</fullName>
    </recommendedName>
</protein>
<gene>
    <name evidence="3" type="ORF">ENO77_05230</name>
</gene>
<comment type="caution">
    <text evidence="3">The sequence shown here is derived from an EMBL/GenBank/DDBJ whole genome shotgun (WGS) entry which is preliminary data.</text>
</comment>
<evidence type="ECO:0000259" key="2">
    <source>
        <dbReference type="Pfam" id="PF17884"/>
    </source>
</evidence>
<dbReference type="SUPFAM" id="SSF52141">
    <property type="entry name" value="Uracil-DNA glycosylase-like"/>
    <property type="match status" value="1"/>
</dbReference>
<dbReference type="Pfam" id="PF17884">
    <property type="entry name" value="DUF5591"/>
    <property type="match status" value="1"/>
</dbReference>
<dbReference type="InterPro" id="IPR036895">
    <property type="entry name" value="Uracil-DNA_glycosylase-like_sf"/>
</dbReference>
<organism evidence="3">
    <name type="scientific">Ignisphaera aggregans</name>
    <dbReference type="NCBI Taxonomy" id="334771"/>
    <lineage>
        <taxon>Archaea</taxon>
        <taxon>Thermoproteota</taxon>
        <taxon>Thermoprotei</taxon>
        <taxon>Desulfurococcales</taxon>
        <taxon>Desulfurococcaceae</taxon>
        <taxon>Ignisphaera</taxon>
    </lineage>
</organism>
<sequence length="209" mass="24200">MHTIVKIYIDFLYDELGKDVAESLLSIPPGVKLLKNGVQNLFEHPHVILWHKFLLELFDPRICGKPYAVIMPCSSIKPYRLSPTHRILDSTLSQNNVEQYVQVYILSEPMILVPRELDIYYPFSNYEYPPGELLFQYRKQFVDVLSSLIPKLEYHRKIVVVLPRHHLSIFLDAVKKSSSALDYTIINYGKKAFQSIKKAANTVVSYINS</sequence>
<dbReference type="GO" id="GO:0008033">
    <property type="term" value="P:tRNA processing"/>
    <property type="evidence" value="ECO:0007669"/>
    <property type="project" value="UniProtKB-KW"/>
</dbReference>
<accession>A0A7C2ZP67</accession>
<evidence type="ECO:0000313" key="3">
    <source>
        <dbReference type="EMBL" id="HEW53539.1"/>
    </source>
</evidence>
<reference evidence="3" key="1">
    <citation type="journal article" date="2020" name="mSystems">
        <title>Genome- and Community-Level Interaction Insights into Carbon Utilization and Element Cycling Functions of Hydrothermarchaeota in Hydrothermal Sediment.</title>
        <authorList>
            <person name="Zhou Z."/>
            <person name="Liu Y."/>
            <person name="Xu W."/>
            <person name="Pan J."/>
            <person name="Luo Z.H."/>
            <person name="Li M."/>
        </authorList>
    </citation>
    <scope>NUCLEOTIDE SEQUENCE [LARGE SCALE GENOMIC DNA]</scope>
    <source>
        <strain evidence="3">SpSt-16</strain>
    </source>
</reference>
<proteinExistence type="predicted"/>
<evidence type="ECO:0000256" key="1">
    <source>
        <dbReference type="ARBA" id="ARBA00022694"/>
    </source>
</evidence>